<dbReference type="Pfam" id="PF00078">
    <property type="entry name" value="RVT_1"/>
    <property type="match status" value="1"/>
</dbReference>
<evidence type="ECO:0000256" key="8">
    <source>
        <dbReference type="ARBA" id="ARBA00022750"/>
    </source>
</evidence>
<keyword evidence="3" id="KW-0645">Protease</keyword>
<dbReference type="PROSITE" id="PS50878">
    <property type="entry name" value="RT_POL"/>
    <property type="match status" value="1"/>
</dbReference>
<evidence type="ECO:0000256" key="3">
    <source>
        <dbReference type="ARBA" id="ARBA00022670"/>
    </source>
</evidence>
<dbReference type="PANTHER" id="PTHR37984">
    <property type="entry name" value="PROTEIN CBG26694"/>
    <property type="match status" value="1"/>
</dbReference>
<feature type="compositionally biased region" description="Basic and acidic residues" evidence="19">
    <location>
        <begin position="550"/>
        <end position="559"/>
    </location>
</feature>
<keyword evidence="18" id="KW-0539">Nucleus</keyword>
<evidence type="ECO:0000256" key="18">
    <source>
        <dbReference type="ARBA" id="ARBA00023242"/>
    </source>
</evidence>
<keyword evidence="11" id="KW-0460">Magnesium</keyword>
<dbReference type="PROSITE" id="PS00598">
    <property type="entry name" value="CHROMO_1"/>
    <property type="match status" value="1"/>
</dbReference>
<dbReference type="InterPro" id="IPR012337">
    <property type="entry name" value="RNaseH-like_sf"/>
</dbReference>
<keyword evidence="9" id="KW-0255">Endonuclease</keyword>
<evidence type="ECO:0008006" key="25">
    <source>
        <dbReference type="Google" id="ProtNLM"/>
    </source>
</evidence>
<dbReference type="CDD" id="cd01647">
    <property type="entry name" value="RT_LTR"/>
    <property type="match status" value="1"/>
</dbReference>
<evidence type="ECO:0000256" key="4">
    <source>
        <dbReference type="ARBA" id="ARBA00022679"/>
    </source>
</evidence>
<sequence>MEHSLFHSRPRAGSLDDQELRLQKPYDITVKCSDDEGTPKTVGPQRFWSADFKGYDMVLGYPWLRDADPQIHFSKGTFRWWPEGDADRIQITNASDLLHNIAKGERAYVLHPGGLSCSTISEQFRKLLEDAEEQRSPDPPTPQPGPSGDEIRDDDWYNRRGILWVKAWVDKTKAHLDKCIADAPDLVSLPKEATHRLVAAVFNGDPQRAAVPPHKGRSLPDGEESPPEFHLADDEPDPEELKHVPSKLHHRWLAFSKRQTRTIRPNSEYDHAIEIEEGKKIPNLPIYNLSGRELEILREYLAAAQEKGWIRPSKSPVGAPILFVPKSDGTMRLCVDYRGLNKVTIKDRYPIPLVSEMLDRLSKAAIYTKLDLRDAYHRLRIREGDEWKTAFKTRYGHYEYNVMPFGLANAPATFQSYVHRALGGLIDRTCVVYLDDILIYSGDEAEHDRHVEEVLDRLVQWGLFCKASKCAFSTKSVEFLGFIVTPGGVVMDPVRVQTIQEWPEPTGYKDIQVFLGFCNFYRRFIYNYSAIVRPLVDLMTRAQAPPTLRTHPEPGEGQKKKAKSRKGPTKWYLPWLWPEDAQEAFNTLRQKFTEAPVLQHFDPTKPVMVLTDASDFAMAAILLQPSDTDVPTEKHWKPVAFWSKKFTGPSLRWHTHDKELSAIVESFKTWRHYLEHAPSTIRVLSDHNNLRYFMTTKELSPKQARWAEELARFDFEIEYKPGADNPADGPSRRPDYAQGLRVGEQKALQDAMLPTLQQKLRIWTIRMAMASSTTPEVRGSEPLDEGPERSRQPSETLAPEQEFPDTMSEPGDASPTLPRTQTTGKDCQCEEETYEARGKEFDVSQGLLRNLDSKYLSPNSLAHEAAQGDDAFALEPPDLLLQHIRLVQERDRAHHGNEALTRRAEGEANKTANMWEVDPTGILRRNGKVWIPEDAALRANLLMRNHDDPMGGHYGVDKTVAVLKTKYWWPHVKRDVSEYIRRCAACQLNKIRRHKPWGQLVPLPVPDTAWRHYSLDFVTDLPKSQGDQGNTFDAILVLVDRFSKYVRYLPVAKTITAQGVADILLRQCFLKMGPPDTLVSDRGSVFTSQFWSDICFHLKINHRLSTAFHPQTDGQTERQNQELETYLRIYMGYRQDDWVGLLPYAEYAYNSKKHSAHGQSPIRVAFGTNPKGFDGVPDEHWLRKPLTSWAEGGPTPELRRQVSHRLEEWADISNAAKSSLEKAQRTNAKWYNTSRLPLHFAEGDSVLLRSKNITTNRPSKKMDARYLGPFTVTKKIGKLAYRLDLPPSMARIHPVFNIALLEPWHEPFKFAQFKPGPIQIPEDVSAGDRYEVEGILEHRDTTARGREYKVKWLGWPTQDCTWEPEGHLDNCEEILAEYLANPKDVSRVRGGNRTAQGRPIATPKTRRQTRGSERGRGRKGKL</sequence>
<dbReference type="Pfam" id="PF24626">
    <property type="entry name" value="SH3_Tf2-1"/>
    <property type="match status" value="1"/>
</dbReference>
<keyword evidence="5" id="KW-0548">Nucleotidyltransferase</keyword>
<keyword evidence="12" id="KW-0694">RNA-binding</keyword>
<evidence type="ECO:0000256" key="13">
    <source>
        <dbReference type="ARBA" id="ARBA00022908"/>
    </source>
</evidence>
<comment type="caution">
    <text evidence="23">The sequence shown here is derived from an EMBL/GenBank/DDBJ whole genome shotgun (WGS) entry which is preliminary data.</text>
</comment>
<dbReference type="InterPro" id="IPR023780">
    <property type="entry name" value="Chromo_domain"/>
</dbReference>
<dbReference type="PANTHER" id="PTHR37984:SF5">
    <property type="entry name" value="PROTEIN NYNRIN-LIKE"/>
    <property type="match status" value="1"/>
</dbReference>
<dbReference type="InterPro" id="IPR023779">
    <property type="entry name" value="Chromodomain_CS"/>
</dbReference>
<keyword evidence="6" id="KW-0540">Nuclease</keyword>
<dbReference type="CDD" id="cd00024">
    <property type="entry name" value="CD_CSD"/>
    <property type="match status" value="1"/>
</dbReference>
<dbReference type="InterPro" id="IPR016197">
    <property type="entry name" value="Chromo-like_dom_sf"/>
</dbReference>
<evidence type="ECO:0000256" key="12">
    <source>
        <dbReference type="ARBA" id="ARBA00022884"/>
    </source>
</evidence>
<dbReference type="SUPFAM" id="SSF56672">
    <property type="entry name" value="DNA/RNA polymerases"/>
    <property type="match status" value="1"/>
</dbReference>
<comment type="subcellular location">
    <subcellularLocation>
        <location evidence="1">Nucleus</location>
    </subcellularLocation>
</comment>
<dbReference type="InterPro" id="IPR041588">
    <property type="entry name" value="Integrase_H2C2"/>
</dbReference>
<feature type="domain" description="Chromo" evidence="20">
    <location>
        <begin position="1330"/>
        <end position="1378"/>
    </location>
</feature>
<keyword evidence="4" id="KW-0808">Transferase</keyword>
<evidence type="ECO:0000259" key="21">
    <source>
        <dbReference type="PROSITE" id="PS50878"/>
    </source>
</evidence>
<feature type="domain" description="Reverse transcriptase" evidence="21">
    <location>
        <begin position="305"/>
        <end position="484"/>
    </location>
</feature>
<keyword evidence="15" id="KW-0239">DNA-directed DNA polymerase</keyword>
<evidence type="ECO:0000256" key="10">
    <source>
        <dbReference type="ARBA" id="ARBA00022801"/>
    </source>
</evidence>
<keyword evidence="14" id="KW-0695">RNA-directed DNA polymerase</keyword>
<keyword evidence="24" id="KW-1185">Reference proteome</keyword>
<dbReference type="SMART" id="SM00298">
    <property type="entry name" value="CHROMO"/>
    <property type="match status" value="1"/>
</dbReference>
<evidence type="ECO:0000256" key="5">
    <source>
        <dbReference type="ARBA" id="ARBA00022695"/>
    </source>
</evidence>
<dbReference type="Gene3D" id="3.30.70.270">
    <property type="match status" value="2"/>
</dbReference>
<evidence type="ECO:0000313" key="23">
    <source>
        <dbReference type="EMBL" id="RYN82545.1"/>
    </source>
</evidence>
<organism evidence="23 24">
    <name type="scientific">Alternaria tenuissima</name>
    <dbReference type="NCBI Taxonomy" id="119927"/>
    <lineage>
        <taxon>Eukaryota</taxon>
        <taxon>Fungi</taxon>
        <taxon>Dikarya</taxon>
        <taxon>Ascomycota</taxon>
        <taxon>Pezizomycotina</taxon>
        <taxon>Dothideomycetes</taxon>
        <taxon>Pleosporomycetidae</taxon>
        <taxon>Pleosporales</taxon>
        <taxon>Pleosporineae</taxon>
        <taxon>Pleosporaceae</taxon>
        <taxon>Alternaria</taxon>
        <taxon>Alternaria sect. Alternaria</taxon>
        <taxon>Alternaria alternata complex</taxon>
    </lineage>
</organism>
<dbReference type="Pfam" id="PF17917">
    <property type="entry name" value="RT_RNaseH"/>
    <property type="match status" value="1"/>
</dbReference>
<dbReference type="InterPro" id="IPR043128">
    <property type="entry name" value="Rev_trsase/Diguanyl_cyclase"/>
</dbReference>
<dbReference type="Pfam" id="PF17921">
    <property type="entry name" value="Integrase_H2C2"/>
    <property type="match status" value="1"/>
</dbReference>
<evidence type="ECO:0000256" key="7">
    <source>
        <dbReference type="ARBA" id="ARBA00022723"/>
    </source>
</evidence>
<evidence type="ECO:0000256" key="17">
    <source>
        <dbReference type="ARBA" id="ARBA00023172"/>
    </source>
</evidence>
<keyword evidence="8" id="KW-0064">Aspartyl protease</keyword>
<keyword evidence="17" id="KW-0233">DNA recombination</keyword>
<accession>A0ABY0FNP3</accession>
<dbReference type="InterPro" id="IPR001584">
    <property type="entry name" value="Integrase_cat-core"/>
</dbReference>
<evidence type="ECO:0000259" key="20">
    <source>
        <dbReference type="PROSITE" id="PS50013"/>
    </source>
</evidence>
<evidence type="ECO:0000256" key="16">
    <source>
        <dbReference type="ARBA" id="ARBA00023125"/>
    </source>
</evidence>
<evidence type="ECO:0000256" key="19">
    <source>
        <dbReference type="SAM" id="MobiDB-lite"/>
    </source>
</evidence>
<dbReference type="InterPro" id="IPR036397">
    <property type="entry name" value="RNaseH_sf"/>
</dbReference>
<evidence type="ECO:0000256" key="11">
    <source>
        <dbReference type="ARBA" id="ARBA00022842"/>
    </source>
</evidence>
<evidence type="ECO:0000256" key="2">
    <source>
        <dbReference type="ARBA" id="ARBA00011353"/>
    </source>
</evidence>
<evidence type="ECO:0000256" key="1">
    <source>
        <dbReference type="ARBA" id="ARBA00004123"/>
    </source>
</evidence>
<dbReference type="InterPro" id="IPR000477">
    <property type="entry name" value="RT_dom"/>
</dbReference>
<dbReference type="SUPFAM" id="SSF54160">
    <property type="entry name" value="Chromo domain-like"/>
    <property type="match status" value="1"/>
</dbReference>
<dbReference type="InterPro" id="IPR056924">
    <property type="entry name" value="SH3_Tf2-1"/>
</dbReference>
<evidence type="ECO:0000256" key="9">
    <source>
        <dbReference type="ARBA" id="ARBA00022759"/>
    </source>
</evidence>
<dbReference type="Pfam" id="PF00385">
    <property type="entry name" value="Chromo"/>
    <property type="match status" value="1"/>
</dbReference>
<dbReference type="InterPro" id="IPR000953">
    <property type="entry name" value="Chromo/chromo_shadow_dom"/>
</dbReference>
<feature type="region of interest" description="Disordered" evidence="19">
    <location>
        <begin position="131"/>
        <end position="154"/>
    </location>
</feature>
<dbReference type="Gene3D" id="2.40.50.40">
    <property type="match status" value="1"/>
</dbReference>
<keyword evidence="13" id="KW-0229">DNA integration</keyword>
<feature type="region of interest" description="Disordered" evidence="19">
    <location>
        <begin position="545"/>
        <end position="567"/>
    </location>
</feature>
<dbReference type="Proteomes" id="UP000293195">
    <property type="component" value="Unassembled WGS sequence"/>
</dbReference>
<reference evidence="24" key="1">
    <citation type="journal article" date="2019" name="bioRxiv">
        <title>Genomics, evolutionary history and diagnostics of the Alternaria alternata species group including apple and Asian pear pathotypes.</title>
        <authorList>
            <person name="Armitage A.D."/>
            <person name="Cockerton H.M."/>
            <person name="Sreenivasaprasad S."/>
            <person name="Woodhall J.W."/>
            <person name="Lane C.R."/>
            <person name="Harrison R.J."/>
            <person name="Clarkson J.P."/>
        </authorList>
    </citation>
    <scope>NUCLEOTIDE SEQUENCE [LARGE SCALE GENOMIC DNA]</scope>
    <source>
        <strain evidence="24">FERA 635</strain>
    </source>
</reference>
<name>A0ABY0FNP3_9PLEO</name>
<comment type="subunit">
    <text evidence="2">Component of the NuA4 histone acetyltransferase complex.</text>
</comment>
<dbReference type="InterPro" id="IPR043502">
    <property type="entry name" value="DNA/RNA_pol_sf"/>
</dbReference>
<dbReference type="InterPro" id="IPR041373">
    <property type="entry name" value="RT_RNaseH"/>
</dbReference>
<dbReference type="PROSITE" id="PS50013">
    <property type="entry name" value="CHROMO_2"/>
    <property type="match status" value="1"/>
</dbReference>
<feature type="compositionally biased region" description="Basic and acidic residues" evidence="19">
    <location>
        <begin position="778"/>
        <end position="792"/>
    </location>
</feature>
<evidence type="ECO:0000256" key="14">
    <source>
        <dbReference type="ARBA" id="ARBA00022918"/>
    </source>
</evidence>
<evidence type="ECO:0000256" key="6">
    <source>
        <dbReference type="ARBA" id="ARBA00022722"/>
    </source>
</evidence>
<keyword evidence="10" id="KW-0378">Hydrolase</keyword>
<feature type="region of interest" description="Disordered" evidence="19">
    <location>
        <begin position="771"/>
        <end position="830"/>
    </location>
</feature>
<gene>
    <name evidence="23" type="ORF">AA0119_g13431</name>
</gene>
<feature type="domain" description="Integrase catalytic" evidence="22">
    <location>
        <begin position="1002"/>
        <end position="1169"/>
    </location>
</feature>
<protein>
    <recommendedName>
        <fullName evidence="25">Reverse transcriptase</fullName>
    </recommendedName>
</protein>
<dbReference type="EMBL" id="PDXF01000251">
    <property type="protein sequence ID" value="RYN82545.1"/>
    <property type="molecule type" value="Genomic_DNA"/>
</dbReference>
<evidence type="ECO:0000256" key="15">
    <source>
        <dbReference type="ARBA" id="ARBA00022932"/>
    </source>
</evidence>
<dbReference type="CDD" id="cd09274">
    <property type="entry name" value="RNase_HI_RT_Ty3"/>
    <property type="match status" value="1"/>
</dbReference>
<dbReference type="PROSITE" id="PS50994">
    <property type="entry name" value="INTEGRASE"/>
    <property type="match status" value="1"/>
</dbReference>
<feature type="region of interest" description="Disordered" evidence="19">
    <location>
        <begin position="1386"/>
        <end position="1422"/>
    </location>
</feature>
<keyword evidence="16" id="KW-0238">DNA-binding</keyword>
<dbReference type="Gene3D" id="3.30.420.10">
    <property type="entry name" value="Ribonuclease H-like superfamily/Ribonuclease H"/>
    <property type="match status" value="1"/>
</dbReference>
<keyword evidence="7" id="KW-0479">Metal-binding</keyword>
<dbReference type="Gene3D" id="3.10.10.10">
    <property type="entry name" value="HIV Type 1 Reverse Transcriptase, subunit A, domain 1"/>
    <property type="match status" value="1"/>
</dbReference>
<proteinExistence type="predicted"/>
<dbReference type="InterPro" id="IPR050951">
    <property type="entry name" value="Retrovirus_Pol_polyprotein"/>
</dbReference>
<dbReference type="Pfam" id="PF00665">
    <property type="entry name" value="rve"/>
    <property type="match status" value="1"/>
</dbReference>
<dbReference type="SUPFAM" id="SSF53098">
    <property type="entry name" value="Ribonuclease H-like"/>
    <property type="match status" value="1"/>
</dbReference>
<evidence type="ECO:0000313" key="24">
    <source>
        <dbReference type="Proteomes" id="UP000293195"/>
    </source>
</evidence>
<dbReference type="Gene3D" id="1.10.340.70">
    <property type="match status" value="1"/>
</dbReference>
<feature type="region of interest" description="Disordered" evidence="19">
    <location>
        <begin position="204"/>
        <end position="242"/>
    </location>
</feature>
<evidence type="ECO:0000259" key="22">
    <source>
        <dbReference type="PROSITE" id="PS50994"/>
    </source>
</evidence>